<evidence type="ECO:0000256" key="4">
    <source>
        <dbReference type="ARBA" id="ARBA00022475"/>
    </source>
</evidence>
<evidence type="ECO:0000259" key="13">
    <source>
        <dbReference type="Pfam" id="PF12019"/>
    </source>
</evidence>
<name>A0A0J1C4X1_9NEIS</name>
<keyword evidence="6" id="KW-0997">Cell inner membrane</keyword>
<evidence type="ECO:0000256" key="5">
    <source>
        <dbReference type="ARBA" id="ARBA00022481"/>
    </source>
</evidence>
<evidence type="ECO:0000256" key="8">
    <source>
        <dbReference type="ARBA" id="ARBA00022989"/>
    </source>
</evidence>
<proteinExistence type="inferred from homology"/>
<dbReference type="PROSITE" id="PS00409">
    <property type="entry name" value="PROKAR_NTER_METHYL"/>
    <property type="match status" value="1"/>
</dbReference>
<evidence type="ECO:0000256" key="12">
    <source>
        <dbReference type="SAM" id="Phobius"/>
    </source>
</evidence>
<dbReference type="GO" id="GO:0005886">
    <property type="term" value="C:plasma membrane"/>
    <property type="evidence" value="ECO:0007669"/>
    <property type="project" value="UniProtKB-SubCell"/>
</dbReference>
<dbReference type="GO" id="GO:0015627">
    <property type="term" value="C:type II protein secretion system complex"/>
    <property type="evidence" value="ECO:0007669"/>
    <property type="project" value="InterPro"/>
</dbReference>
<reference evidence="14 15" key="1">
    <citation type="submission" date="2014-11" db="EMBL/GenBank/DDBJ databases">
        <title>Genome of a novel goose pathogen.</title>
        <authorList>
            <person name="Hansen C.M."/>
            <person name="Hueffer K."/>
            <person name="Choi S.C."/>
        </authorList>
    </citation>
    <scope>NUCLEOTIDE SEQUENCE [LARGE SCALE GENOMIC DNA]</scope>
    <source>
        <strain evidence="14 15">KH1503</strain>
    </source>
</reference>
<evidence type="ECO:0000256" key="3">
    <source>
        <dbReference type="ARBA" id="ARBA00021549"/>
    </source>
</evidence>
<dbReference type="Pfam" id="PF12019">
    <property type="entry name" value="GspH"/>
    <property type="match status" value="1"/>
</dbReference>
<protein>
    <recommendedName>
        <fullName evidence="3">Type II secretion system protein H</fullName>
    </recommendedName>
    <alternativeName>
        <fullName evidence="11">General secretion pathway protein H</fullName>
    </alternativeName>
</protein>
<dbReference type="OrthoDB" id="8594937at2"/>
<comment type="subunit">
    <text evidence="2">The pili are polar flexible filaments of about 5.4 nanometers diameter and 2.5 micrometers average length; they consist of only a single polypeptide chain arranged in a helical configuration of five subunits per turn in the assembled pilus.</text>
</comment>
<dbReference type="Pfam" id="PF07963">
    <property type="entry name" value="N_methyl"/>
    <property type="match status" value="1"/>
</dbReference>
<dbReference type="AlphaFoldDB" id="A0A0J1C4X1"/>
<evidence type="ECO:0000256" key="6">
    <source>
        <dbReference type="ARBA" id="ARBA00022519"/>
    </source>
</evidence>
<comment type="subcellular location">
    <subcellularLocation>
        <location evidence="1">Cell inner membrane</location>
        <topology evidence="1">Single-pass membrane protein</topology>
    </subcellularLocation>
</comment>
<dbReference type="PATRIC" id="fig|1470200.3.peg.1901"/>
<dbReference type="InterPro" id="IPR045584">
    <property type="entry name" value="Pilin-like"/>
</dbReference>
<keyword evidence="15" id="KW-1185">Reference proteome</keyword>
<comment type="caution">
    <text evidence="14">The sequence shown here is derived from an EMBL/GenBank/DDBJ whole genome shotgun (WGS) entry which is preliminary data.</text>
</comment>
<dbReference type="SUPFAM" id="SSF54523">
    <property type="entry name" value="Pili subunits"/>
    <property type="match status" value="1"/>
</dbReference>
<keyword evidence="5" id="KW-0488">Methylation</keyword>
<evidence type="ECO:0000256" key="11">
    <source>
        <dbReference type="ARBA" id="ARBA00030775"/>
    </source>
</evidence>
<dbReference type="EMBL" id="JTDO01000004">
    <property type="protein sequence ID" value="KLT73358.1"/>
    <property type="molecule type" value="Genomic_DNA"/>
</dbReference>
<sequence>MHLKQKGFTLIELMVVIAVMAIMATIALPNMSQWLASRKVASQAEKVANLLRFARAEAVRLNAPVYICPVQVRSDGNIDSYCDANYAQQGIAAYAERDDNPNKYERKSTDIALRAVPLNMNGSSAISFSAESVPVSGTGNGAAVKMMGFLPNGNFGYNTQNMSPTSLSWSAGAVVLTLSDTANGSGYQSKLLVDNSGRVSFCEPGDSRTGCSDEEKP</sequence>
<evidence type="ECO:0000256" key="10">
    <source>
        <dbReference type="ARBA" id="ARBA00025772"/>
    </source>
</evidence>
<dbReference type="InterPro" id="IPR012902">
    <property type="entry name" value="N_methyl_site"/>
</dbReference>
<feature type="transmembrane region" description="Helical" evidence="12">
    <location>
        <begin position="7"/>
        <end position="28"/>
    </location>
</feature>
<evidence type="ECO:0000256" key="7">
    <source>
        <dbReference type="ARBA" id="ARBA00022692"/>
    </source>
</evidence>
<evidence type="ECO:0000256" key="9">
    <source>
        <dbReference type="ARBA" id="ARBA00023136"/>
    </source>
</evidence>
<keyword evidence="9 12" id="KW-0472">Membrane</keyword>
<evidence type="ECO:0000256" key="2">
    <source>
        <dbReference type="ARBA" id="ARBA00011156"/>
    </source>
</evidence>
<gene>
    <name evidence="14" type="ORF">PL75_03880</name>
</gene>
<keyword evidence="4" id="KW-1003">Cell membrane</keyword>
<evidence type="ECO:0000256" key="1">
    <source>
        <dbReference type="ARBA" id="ARBA00004377"/>
    </source>
</evidence>
<evidence type="ECO:0000313" key="15">
    <source>
        <dbReference type="Proteomes" id="UP000036027"/>
    </source>
</evidence>
<dbReference type="STRING" id="1470200.PL75_03880"/>
<accession>A0A0J1C4X1</accession>
<evidence type="ECO:0000313" key="14">
    <source>
        <dbReference type="EMBL" id="KLT73358.1"/>
    </source>
</evidence>
<keyword evidence="7 12" id="KW-0812">Transmembrane</keyword>
<keyword evidence="8 12" id="KW-1133">Transmembrane helix</keyword>
<dbReference type="NCBIfam" id="TIGR02532">
    <property type="entry name" value="IV_pilin_GFxxxE"/>
    <property type="match status" value="1"/>
</dbReference>
<dbReference type="RefSeq" id="WP_047760591.1">
    <property type="nucleotide sequence ID" value="NZ_CP091510.1"/>
</dbReference>
<dbReference type="GO" id="GO:0015628">
    <property type="term" value="P:protein secretion by the type II secretion system"/>
    <property type="evidence" value="ECO:0007669"/>
    <property type="project" value="InterPro"/>
</dbReference>
<dbReference type="Proteomes" id="UP000036027">
    <property type="component" value="Unassembled WGS sequence"/>
</dbReference>
<feature type="domain" description="General secretion pathway GspH" evidence="13">
    <location>
        <begin position="43"/>
        <end position="196"/>
    </location>
</feature>
<dbReference type="Gene3D" id="3.30.700.10">
    <property type="entry name" value="Glycoprotein, Type 4 Pilin"/>
    <property type="match status" value="1"/>
</dbReference>
<organism evidence="14 15">
    <name type="scientific">Neisseria arctica</name>
    <dbReference type="NCBI Taxonomy" id="1470200"/>
    <lineage>
        <taxon>Bacteria</taxon>
        <taxon>Pseudomonadati</taxon>
        <taxon>Pseudomonadota</taxon>
        <taxon>Betaproteobacteria</taxon>
        <taxon>Neisseriales</taxon>
        <taxon>Neisseriaceae</taxon>
        <taxon>Neisseria</taxon>
    </lineage>
</organism>
<comment type="similarity">
    <text evidence="10">Belongs to the GSP H family.</text>
</comment>
<dbReference type="InterPro" id="IPR022346">
    <property type="entry name" value="T2SS_GspH"/>
</dbReference>